<keyword evidence="2" id="KW-0830">Ubiquinone</keyword>
<protein>
    <submittedName>
        <fullName evidence="2">NADH:ubiquinone oxidoreductase subunit NDUFA12</fullName>
    </submittedName>
</protein>
<name>A0A429V8G6_9SPHN</name>
<dbReference type="AlphaFoldDB" id="A0A429V8G6"/>
<dbReference type="GO" id="GO:0006979">
    <property type="term" value="P:response to oxidative stress"/>
    <property type="evidence" value="ECO:0007669"/>
    <property type="project" value="TreeGrafter"/>
</dbReference>
<feature type="region of interest" description="Disordered" evidence="1">
    <location>
        <begin position="81"/>
        <end position="129"/>
    </location>
</feature>
<organism evidence="2 3">
    <name type="scientific">Sphingomonas ginkgonis</name>
    <dbReference type="NCBI Taxonomy" id="2315330"/>
    <lineage>
        <taxon>Bacteria</taxon>
        <taxon>Pseudomonadati</taxon>
        <taxon>Pseudomonadota</taxon>
        <taxon>Alphaproteobacteria</taxon>
        <taxon>Sphingomonadales</taxon>
        <taxon>Sphingomonadaceae</taxon>
        <taxon>Sphingomonas</taxon>
    </lineage>
</organism>
<proteinExistence type="predicted"/>
<evidence type="ECO:0000256" key="1">
    <source>
        <dbReference type="SAM" id="MobiDB-lite"/>
    </source>
</evidence>
<reference evidence="2 3" key="1">
    <citation type="submission" date="2018-12" db="EMBL/GenBank/DDBJ databases">
        <title>Sphingomonas sp. HMF7854 Genome sequencing and assembly.</title>
        <authorList>
            <person name="Cha I."/>
            <person name="Kang H."/>
            <person name="Kim H."/>
            <person name="Kang J."/>
            <person name="Joh K."/>
        </authorList>
    </citation>
    <scope>NUCLEOTIDE SEQUENCE [LARGE SCALE GENOMIC DNA]</scope>
    <source>
        <strain evidence="2 3">HMF7854</strain>
    </source>
</reference>
<dbReference type="PANTHER" id="PTHR12910">
    <property type="entry name" value="NADH-UBIQUINONE OXIDOREDUCTASE SUBUNIT B17.2"/>
    <property type="match status" value="1"/>
</dbReference>
<dbReference type="PANTHER" id="PTHR12910:SF2">
    <property type="entry name" value="NADH DEHYDROGENASE [UBIQUINONE] 1 ALPHA SUBCOMPLEX SUBUNIT 12"/>
    <property type="match status" value="1"/>
</dbReference>
<sequence>MGLLGNFFKPTWWTGMTFGTALFTQRHGSEVGRDEAGNVYYQHKKNPARRWVVYNGSTDASRTPPAWYAWLRGTIDELPEKALPPRRPFQIPPEPNRTGTDEAWRPSGSLSRGEQRPATTGDYQAWIPD</sequence>
<evidence type="ECO:0000313" key="3">
    <source>
        <dbReference type="Proteomes" id="UP000274661"/>
    </source>
</evidence>
<feature type="compositionally biased region" description="Polar residues" evidence="1">
    <location>
        <begin position="108"/>
        <end position="122"/>
    </location>
</feature>
<dbReference type="InterPro" id="IPR007763">
    <property type="entry name" value="NDUFA12"/>
</dbReference>
<dbReference type="RefSeq" id="WP_126718104.1">
    <property type="nucleotide sequence ID" value="NZ_RWJF01000001.1"/>
</dbReference>
<keyword evidence="3" id="KW-1185">Reference proteome</keyword>
<dbReference type="Proteomes" id="UP000274661">
    <property type="component" value="Unassembled WGS sequence"/>
</dbReference>
<comment type="caution">
    <text evidence="2">The sequence shown here is derived from an EMBL/GenBank/DDBJ whole genome shotgun (WGS) entry which is preliminary data.</text>
</comment>
<dbReference type="GO" id="GO:0045271">
    <property type="term" value="C:respiratory chain complex I"/>
    <property type="evidence" value="ECO:0007669"/>
    <property type="project" value="InterPro"/>
</dbReference>
<dbReference type="EMBL" id="RWJF01000001">
    <property type="protein sequence ID" value="RST30273.1"/>
    <property type="molecule type" value="Genomic_DNA"/>
</dbReference>
<feature type="compositionally biased region" description="Pro residues" evidence="1">
    <location>
        <begin position="85"/>
        <end position="95"/>
    </location>
</feature>
<accession>A0A429V8G6</accession>
<evidence type="ECO:0000313" key="2">
    <source>
        <dbReference type="EMBL" id="RST30273.1"/>
    </source>
</evidence>
<dbReference type="Pfam" id="PF05071">
    <property type="entry name" value="NDUFA12"/>
    <property type="match status" value="1"/>
</dbReference>
<dbReference type="OrthoDB" id="9795340at2"/>
<dbReference type="NCBIfam" id="NF006040">
    <property type="entry name" value="PRK08183.1"/>
    <property type="match status" value="1"/>
</dbReference>
<gene>
    <name evidence="2" type="ORF">HMF7854_05130</name>
</gene>